<dbReference type="SUPFAM" id="SSF69742">
    <property type="entry name" value="Glutamyl tRNA-reductase catalytic, N-terminal domain"/>
    <property type="match status" value="1"/>
</dbReference>
<feature type="binding site" evidence="4">
    <location>
        <position position="124"/>
    </location>
    <ligand>
        <name>substrate</name>
    </ligand>
</feature>
<dbReference type="InterPro" id="IPR015895">
    <property type="entry name" value="4pyrrol_synth_GluRdtase_N"/>
</dbReference>
<accession>A0ABP8Y337</accession>
<feature type="binding site" evidence="4">
    <location>
        <begin position="47"/>
        <end position="50"/>
    </location>
    <ligand>
        <name>substrate</name>
    </ligand>
</feature>
<keyword evidence="1 4" id="KW-0521">NADP</keyword>
<comment type="domain">
    <text evidence="4">Possesses an unusual extended V-shaped dimeric structure with each monomer consisting of three distinct domains arranged along a curved 'spinal' alpha-helix. The N-terminal catalytic domain specifically recognizes the glutamate moiety of the substrate. The second domain is the NADPH-binding domain, and the third C-terminal domain is responsible for dimerization.</text>
</comment>
<evidence type="ECO:0000259" key="7">
    <source>
        <dbReference type="Pfam" id="PF05201"/>
    </source>
</evidence>
<evidence type="ECO:0000256" key="2">
    <source>
        <dbReference type="ARBA" id="ARBA00023002"/>
    </source>
</evidence>
<protein>
    <recommendedName>
        <fullName evidence="4">Glutamyl-tRNA reductase</fullName>
        <shortName evidence="4">GluTR</shortName>
        <ecNumber evidence="4">1.2.1.70</ecNumber>
    </recommendedName>
</protein>
<feature type="domain" description="Quinate/shikimate 5-dehydrogenase/glutamyl-tRNA reductase" evidence="6">
    <location>
        <begin position="175"/>
        <end position="254"/>
    </location>
</feature>
<dbReference type="EC" id="1.2.1.70" evidence="4"/>
<comment type="miscellaneous">
    <text evidence="4">During catalysis, the active site Cys acts as a nucleophile attacking the alpha-carbonyl group of tRNA-bound glutamate with the formation of a thioester intermediate between enzyme and glutamate, and the concomitant release of tRNA(Glu). The thioester intermediate is finally reduced by direct hydride transfer from NADPH, to form the product GSA.</text>
</comment>
<dbReference type="InterPro" id="IPR000343">
    <property type="entry name" value="4pyrrol_synth_GluRdtase"/>
</dbReference>
<dbReference type="InterPro" id="IPR006151">
    <property type="entry name" value="Shikm_DH/Glu-tRNA_Rdtase"/>
</dbReference>
<dbReference type="PIRSF" id="PIRSF000445">
    <property type="entry name" value="4pyrrol_synth_GluRdtase"/>
    <property type="match status" value="1"/>
</dbReference>
<evidence type="ECO:0000256" key="4">
    <source>
        <dbReference type="HAMAP-Rule" id="MF_00087"/>
    </source>
</evidence>
<feature type="active site" description="Nucleophile" evidence="4">
    <location>
        <position position="48"/>
    </location>
</feature>
<dbReference type="HAMAP" id="MF_00087">
    <property type="entry name" value="Glu_tRNA_reductase"/>
    <property type="match status" value="1"/>
</dbReference>
<dbReference type="PANTHER" id="PTHR43013">
    <property type="entry name" value="GLUTAMYL-TRNA REDUCTASE"/>
    <property type="match status" value="1"/>
</dbReference>
<dbReference type="Pfam" id="PF01488">
    <property type="entry name" value="Shikimate_DH"/>
    <property type="match status" value="1"/>
</dbReference>
<dbReference type="EMBL" id="BAABHM010000032">
    <property type="protein sequence ID" value="GAA4719722.1"/>
    <property type="molecule type" value="Genomic_DNA"/>
</dbReference>
<dbReference type="InterPro" id="IPR036291">
    <property type="entry name" value="NAD(P)-bd_dom_sf"/>
</dbReference>
<feature type="binding site" evidence="4">
    <location>
        <begin position="193"/>
        <end position="198"/>
    </location>
    <ligand>
        <name>NADP(+)</name>
        <dbReference type="ChEBI" id="CHEBI:58349"/>
    </ligand>
</feature>
<dbReference type="Gene3D" id="3.40.50.720">
    <property type="entry name" value="NAD(P)-binding Rossmann-like Domain"/>
    <property type="match status" value="2"/>
</dbReference>
<comment type="subunit">
    <text evidence="4">Homodimer.</text>
</comment>
<comment type="pathway">
    <text evidence="4">Porphyrin-containing compound metabolism; protoporphyrin-IX biosynthesis; 5-aminolevulinate from L-glutamyl-tRNA(Glu): step 1/2.</text>
</comment>
<evidence type="ECO:0000256" key="1">
    <source>
        <dbReference type="ARBA" id="ARBA00022857"/>
    </source>
</evidence>
<comment type="catalytic activity">
    <reaction evidence="4">
        <text>(S)-4-amino-5-oxopentanoate + tRNA(Glu) + NADP(+) = L-glutamyl-tRNA(Glu) + NADPH + H(+)</text>
        <dbReference type="Rhea" id="RHEA:12344"/>
        <dbReference type="Rhea" id="RHEA-COMP:9663"/>
        <dbReference type="Rhea" id="RHEA-COMP:9680"/>
        <dbReference type="ChEBI" id="CHEBI:15378"/>
        <dbReference type="ChEBI" id="CHEBI:57501"/>
        <dbReference type="ChEBI" id="CHEBI:57783"/>
        <dbReference type="ChEBI" id="CHEBI:58349"/>
        <dbReference type="ChEBI" id="CHEBI:78442"/>
        <dbReference type="ChEBI" id="CHEBI:78520"/>
        <dbReference type="EC" id="1.2.1.70"/>
    </reaction>
</comment>
<comment type="caution">
    <text evidence="8">The sequence shown here is derived from an EMBL/GenBank/DDBJ whole genome shotgun (WGS) entry which is preliminary data.</text>
</comment>
<dbReference type="RefSeq" id="WP_253872367.1">
    <property type="nucleotide sequence ID" value="NZ_BAABHM010000032.1"/>
</dbReference>
<dbReference type="Pfam" id="PF05201">
    <property type="entry name" value="GlutR_N"/>
    <property type="match status" value="1"/>
</dbReference>
<feature type="binding site" evidence="4">
    <location>
        <begin position="118"/>
        <end position="120"/>
    </location>
    <ligand>
        <name>substrate</name>
    </ligand>
</feature>
<comment type="caution">
    <text evidence="4">Lacks conserved residue(s) required for the propagation of feature annotation.</text>
</comment>
<dbReference type="SUPFAM" id="SSF51735">
    <property type="entry name" value="NAD(P)-binding Rossmann-fold domains"/>
    <property type="match status" value="1"/>
</dbReference>
<sequence>MVLLSLTASHRELDLDALERLSTGSSSVGRVVVGTCGPVAGAVVISTCNRFELYLDVDAPLSGDSVRHATRHVAELVAHASGVTGDVAARSFTVRTGPEVTEHLFAVASGLDAMVVGEREIAGQVKRSLVVAREQETTSKTLELLFQTASRTSKRVGTDTELGAAGRSVVALALDLAERELPPWDGTRVVLIGTGSYAGASVAALRARGCDDIRVYSRSGRAGVFADSHGVQPVDSLVEALADADLVVSCSGARGRAPAGPAEHSQAVPGQVEPSVAEPVETRLRGLTSEDGPEASLGHVLDAAALVRARERAADRAGDEPEPRPLVILDLALHRDVDPGVADVEGVLLFDLATLKAHAPAVAHDVVAQAQVIVDGAARRFEETRLGREADAAVVALLDEAEVRVVAEVADAVAGLTAELAARGGPAPGDAEADAIAREVRRRVHAELHDKIVAVRAKATAEAKAAEAALVHGAEALTMRASAQRDAGRPGRR</sequence>
<dbReference type="NCBIfam" id="NF000750">
    <property type="entry name" value="PRK00045.3-4"/>
    <property type="match status" value="1"/>
</dbReference>
<evidence type="ECO:0000259" key="6">
    <source>
        <dbReference type="Pfam" id="PF01488"/>
    </source>
</evidence>
<organism evidence="8 9">
    <name type="scientific">Promicromonospora umidemergens</name>
    <dbReference type="NCBI Taxonomy" id="629679"/>
    <lineage>
        <taxon>Bacteria</taxon>
        <taxon>Bacillati</taxon>
        <taxon>Actinomycetota</taxon>
        <taxon>Actinomycetes</taxon>
        <taxon>Micrococcales</taxon>
        <taxon>Promicromonosporaceae</taxon>
        <taxon>Promicromonospora</taxon>
    </lineage>
</organism>
<comment type="function">
    <text evidence="4">Catalyzes the NADPH-dependent reduction of glutamyl-tRNA(Glu) to glutamate 1-semialdehyde (GSA).</text>
</comment>
<dbReference type="Proteomes" id="UP001500843">
    <property type="component" value="Unassembled WGS sequence"/>
</dbReference>
<evidence type="ECO:0000256" key="3">
    <source>
        <dbReference type="ARBA" id="ARBA00023244"/>
    </source>
</evidence>
<feature type="domain" description="Glutamyl-tRNA reductase N-terminal" evidence="7">
    <location>
        <begin position="7"/>
        <end position="160"/>
    </location>
</feature>
<name>A0ABP8Y337_9MICO</name>
<evidence type="ECO:0000313" key="9">
    <source>
        <dbReference type="Proteomes" id="UP001500843"/>
    </source>
</evidence>
<feature type="site" description="Important for activity" evidence="4">
    <location>
        <position position="103"/>
    </location>
</feature>
<dbReference type="PANTHER" id="PTHR43013:SF1">
    <property type="entry name" value="GLUTAMYL-TRNA REDUCTASE"/>
    <property type="match status" value="1"/>
</dbReference>
<gene>
    <name evidence="4" type="primary">hemA</name>
    <name evidence="8" type="ORF">GCM10023198_49650</name>
</gene>
<comment type="similarity">
    <text evidence="4">Belongs to the glutamyl-tRNA reductase family.</text>
</comment>
<keyword evidence="3 4" id="KW-0627">Porphyrin biosynthesis</keyword>
<keyword evidence="2 4" id="KW-0560">Oxidoreductase</keyword>
<evidence type="ECO:0000256" key="5">
    <source>
        <dbReference type="SAM" id="MobiDB-lite"/>
    </source>
</evidence>
<reference evidence="9" key="1">
    <citation type="journal article" date="2019" name="Int. J. Syst. Evol. Microbiol.">
        <title>The Global Catalogue of Microorganisms (GCM) 10K type strain sequencing project: providing services to taxonomists for standard genome sequencing and annotation.</title>
        <authorList>
            <consortium name="The Broad Institute Genomics Platform"/>
            <consortium name="The Broad Institute Genome Sequencing Center for Infectious Disease"/>
            <person name="Wu L."/>
            <person name="Ma J."/>
        </authorList>
    </citation>
    <scope>NUCLEOTIDE SEQUENCE [LARGE SCALE GENOMIC DNA]</scope>
    <source>
        <strain evidence="9">JCM 17975</strain>
    </source>
</reference>
<feature type="compositionally biased region" description="Low complexity" evidence="5">
    <location>
        <begin position="252"/>
        <end position="262"/>
    </location>
</feature>
<keyword evidence="9" id="KW-1185">Reference proteome</keyword>
<dbReference type="Gene3D" id="3.30.460.30">
    <property type="entry name" value="Glutamyl-tRNA reductase, N-terminal domain"/>
    <property type="match status" value="1"/>
</dbReference>
<proteinExistence type="inferred from homology"/>
<dbReference type="InterPro" id="IPR036343">
    <property type="entry name" value="GluRdtase_N_sf"/>
</dbReference>
<feature type="region of interest" description="Disordered" evidence="5">
    <location>
        <begin position="252"/>
        <end position="277"/>
    </location>
</feature>
<evidence type="ECO:0000313" key="8">
    <source>
        <dbReference type="EMBL" id="GAA4719722.1"/>
    </source>
</evidence>